<dbReference type="InterPro" id="IPR036514">
    <property type="entry name" value="SGNH_hydro_sf"/>
</dbReference>
<protein>
    <submittedName>
        <fullName evidence="1">Collagen triple helix repeat-containing protein</fullName>
    </submittedName>
</protein>
<proteinExistence type="predicted"/>
<dbReference type="RefSeq" id="WP_014266146.1">
    <property type="nucleotide sequence ID" value="NC_016631.1"/>
</dbReference>
<evidence type="ECO:0000313" key="1">
    <source>
        <dbReference type="EMBL" id="AEU37269.1"/>
    </source>
</evidence>
<dbReference type="STRING" id="682795.AciX8_2966"/>
<dbReference type="GO" id="GO:0016788">
    <property type="term" value="F:hydrolase activity, acting on ester bonds"/>
    <property type="evidence" value="ECO:0007669"/>
    <property type="project" value="UniProtKB-ARBA"/>
</dbReference>
<dbReference type="HOGENOM" id="CLU_351894_0_0_0"/>
<dbReference type="KEGG" id="gma:AciX8_2966"/>
<keyword evidence="1" id="KW-0176">Collagen</keyword>
<dbReference type="Proteomes" id="UP000007113">
    <property type="component" value="Chromosome"/>
</dbReference>
<dbReference type="OrthoDB" id="1062066at2"/>
<keyword evidence="2" id="KW-1185">Reference proteome</keyword>
<dbReference type="InterPro" id="IPR008160">
    <property type="entry name" value="Collagen"/>
</dbReference>
<gene>
    <name evidence="1" type="ordered locus">AciX8_2966</name>
</gene>
<sequence length="799" mass="83702">MAGIRYDSNVVTSAKNVPIGADAPVYTVPYGSVAVYIYGAPPETLASLFADQNLTQPIANPLQADSEGRFGFWISAGVYTYTVTSAAGVELGSYAVTLTSPVGPAGTIQVGEVTGGPSAVVANVGTGTAAILNFTLPQGPQGNIGPVGPQGEVGPLGPVGPIGPQGIQGEIGPQGNPGASGISLPIYATTAAGVAPGTGVAVNGYFLIPSANVDGLYDSYQNVAGTSVFSETIPAQNVVSRADGLYLRDGQGFLVKLFDTATGAMTVVEPRLEELEAGIFKSQVGLMSAGTGLTTQPNVVLTDGQGFSAVLLNPTTGDSPVFDLTYGLQNAINSLNNACLAFSTSVRSRYNPTMETFRFGLNYVPAYGQSLMAGYQCQGVYDTTQSLGNLCIGNQVRFATSSGASLPNGDTLNHPCVEAFNSAGPAGDTGLTCFANYAKQLINIHERVANDTRVFLATNVSCPGQPISVLIPGAPPDSSGQNLWSRMVRAAGYAATNASNASLSIGAVGFIYDQGEQDYGQANPATDWMSDMLTMRAANDALNVASFGQVNQAGIYTYQTGGSFENNAFDDISIGMAQWNLAKTQPNWFMFGPHYAYPDFGGHKTGNSYRWMMAMCAKVWFRTAVLRQGWLPLGPHKTVIYGNTLLIGFHVPAPPLTVQTAYDIATPVNFPDLGFNLFDAKGFIAATYSIVADTVVQCIPSRTVDWTTAQLKYADIGNGSQNATTMKGTQHAGRGNITDSDTAVSQAIYVSPDQDDSLLPVTTPPQPTAAYDVVGLSGLPYELNNWCVAFNIKPLTFEG</sequence>
<dbReference type="AlphaFoldDB" id="G8NQP3"/>
<dbReference type="EMBL" id="CP003130">
    <property type="protein sequence ID" value="AEU37269.1"/>
    <property type="molecule type" value="Genomic_DNA"/>
</dbReference>
<dbReference type="SUPFAM" id="SSF52266">
    <property type="entry name" value="SGNH hydrolase"/>
    <property type="match status" value="1"/>
</dbReference>
<evidence type="ECO:0000313" key="2">
    <source>
        <dbReference type="Proteomes" id="UP000007113"/>
    </source>
</evidence>
<dbReference type="eggNOG" id="COG2755">
    <property type="taxonomic scope" value="Bacteria"/>
</dbReference>
<dbReference type="Pfam" id="PF01391">
    <property type="entry name" value="Collagen"/>
    <property type="match status" value="1"/>
</dbReference>
<organism evidence="1 2">
    <name type="scientific">Granulicella mallensis (strain ATCC BAA-1857 / DSM 23137 / MP5ACTX8)</name>
    <dbReference type="NCBI Taxonomy" id="682795"/>
    <lineage>
        <taxon>Bacteria</taxon>
        <taxon>Pseudomonadati</taxon>
        <taxon>Acidobacteriota</taxon>
        <taxon>Terriglobia</taxon>
        <taxon>Terriglobales</taxon>
        <taxon>Acidobacteriaceae</taxon>
        <taxon>Granulicella</taxon>
    </lineage>
</organism>
<dbReference type="Gene3D" id="3.40.50.1110">
    <property type="entry name" value="SGNH hydrolase"/>
    <property type="match status" value="1"/>
</dbReference>
<reference evidence="1 2" key="1">
    <citation type="submission" date="2011-11" db="EMBL/GenBank/DDBJ databases">
        <title>Complete sequence of Granulicella mallensis MP5ACTX8.</title>
        <authorList>
            <consortium name="US DOE Joint Genome Institute"/>
            <person name="Lucas S."/>
            <person name="Copeland A."/>
            <person name="Lapidus A."/>
            <person name="Cheng J.-F."/>
            <person name="Goodwin L."/>
            <person name="Pitluck S."/>
            <person name="Peters L."/>
            <person name="Lu M."/>
            <person name="Detter J.C."/>
            <person name="Han C."/>
            <person name="Tapia R."/>
            <person name="Land M."/>
            <person name="Hauser L."/>
            <person name="Kyrpides N."/>
            <person name="Ivanova N."/>
            <person name="Mikhailova N."/>
            <person name="Pagani I."/>
            <person name="Rawat S."/>
            <person name="Mannisto M."/>
            <person name="Haggblom M."/>
            <person name="Woyke T."/>
        </authorList>
    </citation>
    <scope>NUCLEOTIDE SEQUENCE [LARGE SCALE GENOMIC DNA]</scope>
    <source>
        <strain evidence="2">ATCC BAA-1857 / DSM 23137 / MP5ACTX8</strain>
    </source>
</reference>
<name>G8NQP3_GRAMM</name>
<accession>G8NQP3</accession>